<reference evidence="2 3" key="1">
    <citation type="submission" date="2013-03" db="EMBL/GenBank/DDBJ databases">
        <title>Draft genome sequence of Gracibacillus halophilus YIM-C55.5, a moderately halophilic and thermophilic organism from the Xiaochaidamu salt lake.</title>
        <authorList>
            <person name="Sugumar T."/>
            <person name="Polireddy D.R."/>
            <person name="Antony A."/>
            <person name="Madhava Y.R."/>
            <person name="Sivakumar N."/>
        </authorList>
    </citation>
    <scope>NUCLEOTIDE SEQUENCE [LARGE SCALE GENOMIC DNA]</scope>
    <source>
        <strain evidence="2 3">YIM-C55.5</strain>
    </source>
</reference>
<keyword evidence="1" id="KW-0812">Transmembrane</keyword>
<evidence type="ECO:0000256" key="1">
    <source>
        <dbReference type="SAM" id="Phobius"/>
    </source>
</evidence>
<dbReference type="AlphaFoldDB" id="N4WA14"/>
<keyword evidence="3" id="KW-1185">Reference proteome</keyword>
<dbReference type="RefSeq" id="WP_003472623.1">
    <property type="nucleotide sequence ID" value="NZ_APML01000060.1"/>
</dbReference>
<keyword evidence="1" id="KW-1133">Transmembrane helix</keyword>
<organism evidence="2 3">
    <name type="scientific">Gracilibacillus halophilus YIM-C55.5</name>
    <dbReference type="NCBI Taxonomy" id="1308866"/>
    <lineage>
        <taxon>Bacteria</taxon>
        <taxon>Bacillati</taxon>
        <taxon>Bacillota</taxon>
        <taxon>Bacilli</taxon>
        <taxon>Bacillales</taxon>
        <taxon>Bacillaceae</taxon>
        <taxon>Gracilibacillus</taxon>
    </lineage>
</organism>
<protein>
    <submittedName>
        <fullName evidence="2">Uncharacterized protein</fullName>
    </submittedName>
</protein>
<evidence type="ECO:0000313" key="2">
    <source>
        <dbReference type="EMBL" id="ENH96089.1"/>
    </source>
</evidence>
<sequence>MKQGHDKPFNDVIDHQQKITGSVTSTGGRLPRAIRVLGMVLFGSFSILIIFGMILQYFFS</sequence>
<dbReference type="PATRIC" id="fig|1308866.3.peg.2594"/>
<evidence type="ECO:0000313" key="3">
    <source>
        <dbReference type="Proteomes" id="UP000012283"/>
    </source>
</evidence>
<dbReference type="OrthoDB" id="2456645at2"/>
<keyword evidence="1" id="KW-0472">Membrane</keyword>
<feature type="transmembrane region" description="Helical" evidence="1">
    <location>
        <begin position="36"/>
        <end position="59"/>
    </location>
</feature>
<proteinExistence type="predicted"/>
<dbReference type="EMBL" id="APML01000060">
    <property type="protein sequence ID" value="ENH96089.1"/>
    <property type="molecule type" value="Genomic_DNA"/>
</dbReference>
<dbReference type="Proteomes" id="UP000012283">
    <property type="component" value="Unassembled WGS sequence"/>
</dbReference>
<gene>
    <name evidence="2" type="ORF">J416_12829</name>
</gene>
<accession>N4WA14</accession>
<name>N4WA14_9BACI</name>
<comment type="caution">
    <text evidence="2">The sequence shown here is derived from an EMBL/GenBank/DDBJ whole genome shotgun (WGS) entry which is preliminary data.</text>
</comment>